<evidence type="ECO:0000313" key="3">
    <source>
        <dbReference type="EMBL" id="KAF2137357.1"/>
    </source>
</evidence>
<dbReference type="InterPro" id="IPR055222">
    <property type="entry name" value="PRISE-like_Rossmann-fold"/>
</dbReference>
<dbReference type="GeneID" id="54296868"/>
<sequence length="410" mass="46303">MTHHALVFGASGILGWAAVNEILSSYPQKGTYSRVTAITNRPLSFEDSLWPTPGPETPALNLICGIDLLNTNADDLKQTLKEKAPDIETVDHVFYFAYKFDPDFSTEAAMNLSMVQHSFDALESLALNLRYVVFPTGTKGYGIHLPSRPYKAPFVETMNTLPEPARSELFYYVIRDELTQRQKGKAWKWAEVRCDMIVGFVPHSSPYNLVGTYGNFLSLYRFMHEKGHPDALSPRVPYPSPGPSFRVLNNEGNQRVFAHFSIHLCLNPQRSGNGELYNIGGETVPVSYGDRWRDIVANFGLEGVDPVDKEDARYLGGAVGFVRSHGDMVEKLRREKGVDLQVITFEDGFDMWMEVFDFDHHLALEKTRSVGFKKEEASKDIWKWVLGIYARAGKQYLGDGGKETKWTSRI</sequence>
<organism evidence="3 4">
    <name type="scientific">Aplosporella prunicola CBS 121167</name>
    <dbReference type="NCBI Taxonomy" id="1176127"/>
    <lineage>
        <taxon>Eukaryota</taxon>
        <taxon>Fungi</taxon>
        <taxon>Dikarya</taxon>
        <taxon>Ascomycota</taxon>
        <taxon>Pezizomycotina</taxon>
        <taxon>Dothideomycetes</taxon>
        <taxon>Dothideomycetes incertae sedis</taxon>
        <taxon>Botryosphaeriales</taxon>
        <taxon>Aplosporellaceae</taxon>
        <taxon>Aplosporella</taxon>
    </lineage>
</organism>
<evidence type="ECO:0000313" key="4">
    <source>
        <dbReference type="Proteomes" id="UP000799438"/>
    </source>
</evidence>
<name>A0A6A6B2W7_9PEZI</name>
<keyword evidence="4" id="KW-1185">Reference proteome</keyword>
<dbReference type="PANTHER" id="PTHR32487">
    <property type="entry name" value="3-OXO-DELTA(4,5)-STEROID 5-BETA-REDUCTASE"/>
    <property type="match status" value="1"/>
</dbReference>
<accession>A0A6A6B2W7</accession>
<dbReference type="Gene3D" id="3.40.50.720">
    <property type="entry name" value="NAD(P)-binding Rossmann-like Domain"/>
    <property type="match status" value="1"/>
</dbReference>
<feature type="chain" id="PRO_5025522574" description="PRISE-like Rossmann-fold domain-containing protein" evidence="1">
    <location>
        <begin position="18"/>
        <end position="410"/>
    </location>
</feature>
<proteinExistence type="predicted"/>
<protein>
    <recommendedName>
        <fullName evidence="2">PRISE-like Rossmann-fold domain-containing protein</fullName>
    </recommendedName>
</protein>
<keyword evidence="1" id="KW-0732">Signal</keyword>
<dbReference type="RefSeq" id="XP_033393075.1">
    <property type="nucleotide sequence ID" value="XM_033539372.1"/>
</dbReference>
<dbReference type="OrthoDB" id="1731983at2759"/>
<reference evidence="3" key="1">
    <citation type="journal article" date="2020" name="Stud. Mycol.">
        <title>101 Dothideomycetes genomes: a test case for predicting lifestyles and emergence of pathogens.</title>
        <authorList>
            <person name="Haridas S."/>
            <person name="Albert R."/>
            <person name="Binder M."/>
            <person name="Bloem J."/>
            <person name="Labutti K."/>
            <person name="Salamov A."/>
            <person name="Andreopoulos B."/>
            <person name="Baker S."/>
            <person name="Barry K."/>
            <person name="Bills G."/>
            <person name="Bluhm B."/>
            <person name="Cannon C."/>
            <person name="Castanera R."/>
            <person name="Culley D."/>
            <person name="Daum C."/>
            <person name="Ezra D."/>
            <person name="Gonzalez J."/>
            <person name="Henrissat B."/>
            <person name="Kuo A."/>
            <person name="Liang C."/>
            <person name="Lipzen A."/>
            <person name="Lutzoni F."/>
            <person name="Magnuson J."/>
            <person name="Mondo S."/>
            <person name="Nolan M."/>
            <person name="Ohm R."/>
            <person name="Pangilinan J."/>
            <person name="Park H.-J."/>
            <person name="Ramirez L."/>
            <person name="Alfaro M."/>
            <person name="Sun H."/>
            <person name="Tritt A."/>
            <person name="Yoshinaga Y."/>
            <person name="Zwiers L.-H."/>
            <person name="Turgeon B."/>
            <person name="Goodwin S."/>
            <person name="Spatafora J."/>
            <person name="Crous P."/>
            <person name="Grigoriev I."/>
        </authorList>
    </citation>
    <scope>NUCLEOTIDE SEQUENCE</scope>
    <source>
        <strain evidence="3">CBS 121167</strain>
    </source>
</reference>
<gene>
    <name evidence="3" type="ORF">K452DRAFT_278583</name>
</gene>
<feature type="signal peptide" evidence="1">
    <location>
        <begin position="1"/>
        <end position="17"/>
    </location>
</feature>
<evidence type="ECO:0000256" key="1">
    <source>
        <dbReference type="SAM" id="SignalP"/>
    </source>
</evidence>
<dbReference type="Pfam" id="PF22917">
    <property type="entry name" value="PRISE"/>
    <property type="match status" value="1"/>
</dbReference>
<dbReference type="SUPFAM" id="SSF51735">
    <property type="entry name" value="NAD(P)-binding Rossmann-fold domains"/>
    <property type="match status" value="1"/>
</dbReference>
<evidence type="ECO:0000259" key="2">
    <source>
        <dbReference type="Pfam" id="PF22917"/>
    </source>
</evidence>
<dbReference type="EMBL" id="ML995503">
    <property type="protein sequence ID" value="KAF2137357.1"/>
    <property type="molecule type" value="Genomic_DNA"/>
</dbReference>
<dbReference type="PANTHER" id="PTHR32487:SF8">
    <property type="entry name" value="NAD-DEPENDENT EPIMERASE_DEHYDRATASE DOMAIN-CONTAINING PROTEIN"/>
    <property type="match status" value="1"/>
</dbReference>
<dbReference type="AlphaFoldDB" id="A0A6A6B2W7"/>
<dbReference type="Proteomes" id="UP000799438">
    <property type="component" value="Unassembled WGS sequence"/>
</dbReference>
<dbReference type="InterPro" id="IPR036291">
    <property type="entry name" value="NAD(P)-bd_dom_sf"/>
</dbReference>
<feature type="domain" description="PRISE-like Rossmann-fold" evidence="2">
    <location>
        <begin position="5"/>
        <end position="386"/>
    </location>
</feature>